<feature type="region of interest" description="Disordered" evidence="2">
    <location>
        <begin position="632"/>
        <end position="662"/>
    </location>
</feature>
<feature type="transmembrane region" description="Helical" evidence="3">
    <location>
        <begin position="83"/>
        <end position="105"/>
    </location>
</feature>
<dbReference type="InterPro" id="IPR051681">
    <property type="entry name" value="Ser/Thr_Kinases-Pseudokinases"/>
</dbReference>
<evidence type="ECO:0000313" key="5">
    <source>
        <dbReference type="EMBL" id="CAK0905139.1"/>
    </source>
</evidence>
<feature type="transmembrane region" description="Helical" evidence="3">
    <location>
        <begin position="208"/>
        <end position="229"/>
    </location>
</feature>
<reference evidence="5" key="1">
    <citation type="submission" date="2023-10" db="EMBL/GenBank/DDBJ databases">
        <authorList>
            <person name="Chen Y."/>
            <person name="Shah S."/>
            <person name="Dougan E. K."/>
            <person name="Thang M."/>
            <person name="Chan C."/>
        </authorList>
    </citation>
    <scope>NUCLEOTIDE SEQUENCE [LARGE SCALE GENOMIC DNA]</scope>
</reference>
<name>A0ABN9Y1K3_9DINO</name>
<evidence type="ECO:0000256" key="2">
    <source>
        <dbReference type="SAM" id="MobiDB-lite"/>
    </source>
</evidence>
<evidence type="ECO:0000256" key="1">
    <source>
        <dbReference type="PROSITE-ProRule" id="PRU10141"/>
    </source>
</evidence>
<dbReference type="Gene3D" id="1.10.510.10">
    <property type="entry name" value="Transferase(Phosphotransferase) domain 1"/>
    <property type="match status" value="1"/>
</dbReference>
<feature type="domain" description="Protein kinase" evidence="4">
    <location>
        <begin position="322"/>
        <end position="607"/>
    </location>
</feature>
<dbReference type="EMBL" id="CAUYUJ010021507">
    <property type="protein sequence ID" value="CAK0905139.1"/>
    <property type="molecule type" value="Genomic_DNA"/>
</dbReference>
<organism evidence="5 6">
    <name type="scientific">Prorocentrum cordatum</name>
    <dbReference type="NCBI Taxonomy" id="2364126"/>
    <lineage>
        <taxon>Eukaryota</taxon>
        <taxon>Sar</taxon>
        <taxon>Alveolata</taxon>
        <taxon>Dinophyceae</taxon>
        <taxon>Prorocentrales</taxon>
        <taxon>Prorocentraceae</taxon>
        <taxon>Prorocentrum</taxon>
    </lineage>
</organism>
<keyword evidence="6" id="KW-1185">Reference proteome</keyword>
<dbReference type="InterPro" id="IPR001245">
    <property type="entry name" value="Ser-Thr/Tyr_kinase_cat_dom"/>
</dbReference>
<keyword evidence="3" id="KW-0812">Transmembrane</keyword>
<evidence type="ECO:0000259" key="4">
    <source>
        <dbReference type="PROSITE" id="PS50011"/>
    </source>
</evidence>
<evidence type="ECO:0000313" key="6">
    <source>
        <dbReference type="Proteomes" id="UP001189429"/>
    </source>
</evidence>
<sequence length="809" mass="88857">MLAQWHGNASEDPHSSWNRLTLRFRDKGLEDGFAKGRLPRLRGSLFACSLVTSGVFFVSLVMQKPWDTDQYRSPQERQIMERSNVMFGVAAGGSLLTAAASSLLLRLGRRSALALEVLAVILVCLGMLFLPMALPFYTGRLLGHDSKLYLENRHITDSGLLLSIDAFVTASHMSLGVRFFCMLPIQVGALLCYIVPSYLLGSPEGENMIPYGVTLLSLITMAAIGKYNLEYQERKHFLSLIGEKALRCQSEFELSKIQAGSVQFAGSVGTSDAGSDSVPSTTQSARRFIPHDKTDITPAFLRDLASIGEKEQWLISREELSFEPGRLLGEGGYGKVFLGRYQGISVAIKVPTTRGRTFSNKLHVAELCNELRILRKLRHPNIVFMYGACLDEQGCNVALILELVEGCSLDKFVLWGQLHPEKGDPARDVAGPPSEVDRLQVLVDVTCALRYLHSRTPHVAHGDLNDRNVFVEPRVGDRVVPRAKLLDFGLARLRTRHAPPMGGTLRWTAPEVFGRQSSAKSTSADVYSFGRLAYFVVTGLYPFHGRSKAEISRMLERSHLPPMEWPPSGPTSSTHCAILEKCCSAEPRQRPSMSRVHRDVGAWHAELLGHPSPCVEAEPLNTTLLFGGTRQNRQLGLRRPRSPELRDQGGVATGSSNAQPVSSARISSASAAKYRLTPDRTVVAMVLEVLLSCNVEIPEGSCCPFHGCVDRLLKVCADIGRRKCVQDWQGGGRVCGQCSSCGILFPEDPASSTSLQQPSAVRQCTFCNSVQNKLTCSSHLSCSTCGALSIEESFFVHAEWLKAPPERSD</sequence>
<dbReference type="SUPFAM" id="SSF56112">
    <property type="entry name" value="Protein kinase-like (PK-like)"/>
    <property type="match status" value="1"/>
</dbReference>
<keyword evidence="1" id="KW-0547">Nucleotide-binding</keyword>
<dbReference type="InterPro" id="IPR011009">
    <property type="entry name" value="Kinase-like_dom_sf"/>
</dbReference>
<dbReference type="Pfam" id="PF07714">
    <property type="entry name" value="PK_Tyr_Ser-Thr"/>
    <property type="match status" value="1"/>
</dbReference>
<evidence type="ECO:0000256" key="3">
    <source>
        <dbReference type="SAM" id="Phobius"/>
    </source>
</evidence>
<feature type="transmembrane region" description="Helical" evidence="3">
    <location>
        <begin position="117"/>
        <end position="137"/>
    </location>
</feature>
<keyword evidence="1" id="KW-0067">ATP-binding</keyword>
<protein>
    <recommendedName>
        <fullName evidence="4">Protein kinase domain-containing protein</fullName>
    </recommendedName>
</protein>
<dbReference type="PROSITE" id="PS00107">
    <property type="entry name" value="PROTEIN_KINASE_ATP"/>
    <property type="match status" value="1"/>
</dbReference>
<feature type="transmembrane region" description="Helical" evidence="3">
    <location>
        <begin position="175"/>
        <end position="196"/>
    </location>
</feature>
<accession>A0ABN9Y1K3</accession>
<keyword evidence="3" id="KW-0472">Membrane</keyword>
<keyword evidence="3" id="KW-1133">Transmembrane helix</keyword>
<dbReference type="InterPro" id="IPR000719">
    <property type="entry name" value="Prot_kinase_dom"/>
</dbReference>
<gene>
    <name evidence="5" type="ORF">PCOR1329_LOCUS80932</name>
</gene>
<dbReference type="Proteomes" id="UP001189429">
    <property type="component" value="Unassembled WGS sequence"/>
</dbReference>
<comment type="caution">
    <text evidence="5">The sequence shown here is derived from an EMBL/GenBank/DDBJ whole genome shotgun (WGS) entry which is preliminary data.</text>
</comment>
<dbReference type="PANTHER" id="PTHR44329">
    <property type="entry name" value="SERINE/THREONINE-PROTEIN KINASE TNNI3K-RELATED"/>
    <property type="match status" value="1"/>
</dbReference>
<feature type="transmembrane region" description="Helical" evidence="3">
    <location>
        <begin position="43"/>
        <end position="62"/>
    </location>
</feature>
<dbReference type="InterPro" id="IPR017441">
    <property type="entry name" value="Protein_kinase_ATP_BS"/>
</dbReference>
<dbReference type="PROSITE" id="PS50011">
    <property type="entry name" value="PROTEIN_KINASE_DOM"/>
    <property type="match status" value="1"/>
</dbReference>
<proteinExistence type="predicted"/>
<feature type="binding site" evidence="1">
    <location>
        <position position="349"/>
    </location>
    <ligand>
        <name>ATP</name>
        <dbReference type="ChEBI" id="CHEBI:30616"/>
    </ligand>
</feature>